<proteinExistence type="predicted"/>
<name>A0A409YC33_9AGAR</name>
<dbReference type="Proteomes" id="UP000284842">
    <property type="component" value="Unassembled WGS sequence"/>
</dbReference>
<reference evidence="2 3" key="1">
    <citation type="journal article" date="2018" name="Evol. Lett.">
        <title>Horizontal gene cluster transfer increased hallucinogenic mushroom diversity.</title>
        <authorList>
            <person name="Reynolds H.T."/>
            <person name="Vijayakumar V."/>
            <person name="Gluck-Thaler E."/>
            <person name="Korotkin H.B."/>
            <person name="Matheny P.B."/>
            <person name="Slot J.C."/>
        </authorList>
    </citation>
    <scope>NUCLEOTIDE SEQUENCE [LARGE SCALE GENOMIC DNA]</scope>
    <source>
        <strain evidence="2 3">2629</strain>
    </source>
</reference>
<dbReference type="OrthoDB" id="3071568at2759"/>
<comment type="caution">
    <text evidence="2">The sequence shown here is derived from an EMBL/GenBank/DDBJ whole genome shotgun (WGS) entry which is preliminary data.</text>
</comment>
<protein>
    <submittedName>
        <fullName evidence="2">Uncharacterized protein</fullName>
    </submittedName>
</protein>
<evidence type="ECO:0000256" key="1">
    <source>
        <dbReference type="SAM" id="MobiDB-lite"/>
    </source>
</evidence>
<dbReference type="AlphaFoldDB" id="A0A409YC33"/>
<evidence type="ECO:0000313" key="3">
    <source>
        <dbReference type="Proteomes" id="UP000284842"/>
    </source>
</evidence>
<keyword evidence="3" id="KW-1185">Reference proteome</keyword>
<feature type="region of interest" description="Disordered" evidence="1">
    <location>
        <begin position="563"/>
        <end position="590"/>
    </location>
</feature>
<feature type="compositionally biased region" description="Low complexity" evidence="1">
    <location>
        <begin position="566"/>
        <end position="576"/>
    </location>
</feature>
<accession>A0A409YC33</accession>
<dbReference type="STRING" id="181874.A0A409YC33"/>
<sequence length="657" mass="75263">MDEWARIYGHSWWRKGTQKLLSSRKALEWLQRSRRRDAETVQLARKLFNTSTAMPPIRHLYTSNDPPNDEEVESIVRSIEERQTCLASHFQTPHERVLSDTASNSRSRLPQIAQLEEQISQLKSLLSPLRRLPPEILQEIFLINAPRYIPSKFSSSDIWQEDFTLPWALTGVCRKWRNVALSTPELWNTLPHLTFDRFNFHDHKFQHAKFDFILGCTGNLPLHVYIEARTAWLPKKCPVLDLLIKHSDRWETVVIKMTSSTFSHLNRIKNRIPQLRGLSLTLWHSWADNSDVDWDIFAVAPRLTDVSFKCRSQVSLRLPKSQLLRYSLESIHVEGIGHALQSASTLQTLCLRSEHMAPLHDTVVLPNLKTLFFQYRHYQVSPTLLDNLILPALEELMVCGDHREILNTSLSLLTKSVDASPSKKSALKSLRISYSTSRVVHENPDTLLSILELTKGIRYLDIPLPSTEVLFRLAKTQQEEVLVPRLACCKFQLLGPLTPTMCSSLNALAASRCEKPAHIVDAEDSHVPLWSYLIIEYWGNEDTRGFLGEVQYDLEVSMSNRTAQHSSISRESSTSSTFDFPGRRTSSRKQAAASNELLSLIWEMLPDKHSPYAASPIVEQQGHKNHVSRRQATLLVSRLKKYPVQNPDIHEVLVSSF</sequence>
<organism evidence="2 3">
    <name type="scientific">Panaeolus cyanescens</name>
    <dbReference type="NCBI Taxonomy" id="181874"/>
    <lineage>
        <taxon>Eukaryota</taxon>
        <taxon>Fungi</taxon>
        <taxon>Dikarya</taxon>
        <taxon>Basidiomycota</taxon>
        <taxon>Agaricomycotina</taxon>
        <taxon>Agaricomycetes</taxon>
        <taxon>Agaricomycetidae</taxon>
        <taxon>Agaricales</taxon>
        <taxon>Agaricineae</taxon>
        <taxon>Galeropsidaceae</taxon>
        <taxon>Panaeolus</taxon>
    </lineage>
</organism>
<dbReference type="InParanoid" id="A0A409YC33"/>
<dbReference type="EMBL" id="NHTK01001306">
    <property type="protein sequence ID" value="PPR00564.1"/>
    <property type="molecule type" value="Genomic_DNA"/>
</dbReference>
<evidence type="ECO:0000313" key="2">
    <source>
        <dbReference type="EMBL" id="PPR00564.1"/>
    </source>
</evidence>
<gene>
    <name evidence="2" type="ORF">CVT24_005468</name>
</gene>